<accession>A0A812RH54</accession>
<keyword evidence="4" id="KW-0963">Cytoplasm</keyword>
<organism evidence="15 16">
    <name type="scientific">Symbiodinium natans</name>
    <dbReference type="NCBI Taxonomy" id="878477"/>
    <lineage>
        <taxon>Eukaryota</taxon>
        <taxon>Sar</taxon>
        <taxon>Alveolata</taxon>
        <taxon>Dinophyceae</taxon>
        <taxon>Suessiales</taxon>
        <taxon>Symbiodiniaceae</taxon>
        <taxon>Symbiodinium</taxon>
    </lineage>
</organism>
<dbReference type="Gene3D" id="3.40.50.150">
    <property type="entry name" value="Vaccinia Virus protein VP39"/>
    <property type="match status" value="1"/>
</dbReference>
<dbReference type="GO" id="GO:0005737">
    <property type="term" value="C:cytoplasm"/>
    <property type="evidence" value="ECO:0007669"/>
    <property type="project" value="UniProtKB-SubCell"/>
</dbReference>
<keyword evidence="9" id="KW-0805">Transcription regulation</keyword>
<keyword evidence="11" id="KW-0539">Nucleus</keyword>
<evidence type="ECO:0000256" key="8">
    <source>
        <dbReference type="ARBA" id="ARBA00022853"/>
    </source>
</evidence>
<protein>
    <recommendedName>
        <fullName evidence="3">type I protein arginine methyltransferase</fullName>
        <ecNumber evidence="3">2.1.1.319</ecNumber>
    </recommendedName>
</protein>
<dbReference type="PROSITE" id="PS51678">
    <property type="entry name" value="SAM_MT_PRMT"/>
    <property type="match status" value="1"/>
</dbReference>
<dbReference type="GO" id="GO:0035242">
    <property type="term" value="F:protein-arginine omega-N asymmetric methyltransferase activity"/>
    <property type="evidence" value="ECO:0007669"/>
    <property type="project" value="UniProtKB-EC"/>
</dbReference>
<evidence type="ECO:0000256" key="4">
    <source>
        <dbReference type="ARBA" id="ARBA00022490"/>
    </source>
</evidence>
<dbReference type="EC" id="2.1.1.319" evidence="3"/>
<name>A0A812RH54_9DINO</name>
<feature type="domain" description="Protein arginine N-methyltransferase" evidence="14">
    <location>
        <begin position="198"/>
        <end position="343"/>
    </location>
</feature>
<evidence type="ECO:0000256" key="5">
    <source>
        <dbReference type="ARBA" id="ARBA00022603"/>
    </source>
</evidence>
<dbReference type="SUPFAM" id="SSF53335">
    <property type="entry name" value="S-adenosyl-L-methionine-dependent methyltransferases"/>
    <property type="match status" value="1"/>
</dbReference>
<dbReference type="InterPro" id="IPR025799">
    <property type="entry name" value="Arg_MeTrfase"/>
</dbReference>
<evidence type="ECO:0000256" key="12">
    <source>
        <dbReference type="ARBA" id="ARBA00049086"/>
    </source>
</evidence>
<keyword evidence="7 13" id="KW-0949">S-adenosyl-L-methionine</keyword>
<dbReference type="Gene3D" id="2.70.160.11">
    <property type="entry name" value="Hnrnp arginine n-methyltransferase1"/>
    <property type="match status" value="1"/>
</dbReference>
<evidence type="ECO:0000259" key="14">
    <source>
        <dbReference type="Pfam" id="PF22528"/>
    </source>
</evidence>
<dbReference type="EMBL" id="CAJNDS010002341">
    <property type="protein sequence ID" value="CAE7441631.1"/>
    <property type="molecule type" value="Genomic_DNA"/>
</dbReference>
<keyword evidence="6 13" id="KW-0808">Transferase</keyword>
<dbReference type="GO" id="GO:0005634">
    <property type="term" value="C:nucleus"/>
    <property type="evidence" value="ECO:0007669"/>
    <property type="project" value="UniProtKB-SubCell"/>
</dbReference>
<evidence type="ECO:0000256" key="3">
    <source>
        <dbReference type="ARBA" id="ARBA00011925"/>
    </source>
</evidence>
<evidence type="ECO:0000256" key="10">
    <source>
        <dbReference type="ARBA" id="ARBA00023163"/>
    </source>
</evidence>
<evidence type="ECO:0000256" key="2">
    <source>
        <dbReference type="ARBA" id="ARBA00004496"/>
    </source>
</evidence>
<dbReference type="Proteomes" id="UP000604046">
    <property type="component" value="Unassembled WGS sequence"/>
</dbReference>
<comment type="catalytic activity">
    <reaction evidence="12">
        <text>L-arginyl-[protein] + 2 S-adenosyl-L-methionine = N(omega),N(omega)-dimethyl-L-arginyl-[protein] + 2 S-adenosyl-L-homocysteine + 2 H(+)</text>
        <dbReference type="Rhea" id="RHEA:48096"/>
        <dbReference type="Rhea" id="RHEA-COMP:10532"/>
        <dbReference type="Rhea" id="RHEA-COMP:11991"/>
        <dbReference type="ChEBI" id="CHEBI:15378"/>
        <dbReference type="ChEBI" id="CHEBI:29965"/>
        <dbReference type="ChEBI" id="CHEBI:57856"/>
        <dbReference type="ChEBI" id="CHEBI:59789"/>
        <dbReference type="ChEBI" id="CHEBI:61897"/>
        <dbReference type="EC" id="2.1.1.319"/>
    </reaction>
</comment>
<dbReference type="PANTHER" id="PTHR11006">
    <property type="entry name" value="PROTEIN ARGININE N-METHYLTRANSFERASE"/>
    <property type="match status" value="1"/>
</dbReference>
<sequence length="393" mass="42970">MAACGRRLVQLGRLSGTGFLGSPSGFHRGFSRIDGYVHYYGKLKNHEGMLRDSARNEAYDAALARAAPKLRGATVMDIGTGSGILALLAAKHGARKVYAVEGSPEIARVASRLARANGYAGVVEVIPKHLEDVTVEEVEQVDVIVSELFSHFLVGELGLQAVTHAVKRFLKPGGLVLPAAAWLKLSPFEDPSLGAELRARHGFWQNDDFMGFDLTSALPLAVEQQMKELVLDIVDPNELLVSPADSPGHFLDLAGPKDVEDWRKIDFELKFPERSKDALIDGLCGWWDAIFSGDGMGEVGEVPVLSTSPAAPLTVWAHCRFMLSRPLKASAMDKLRVQCQLRSHKLRESYTLSMELCNDTTRERASVGPVELSDVYARHFARPNPFPLKTEAG</sequence>
<dbReference type="CDD" id="cd02440">
    <property type="entry name" value="AdoMet_MTases"/>
    <property type="match status" value="1"/>
</dbReference>
<keyword evidence="8" id="KW-0156">Chromatin regulator</keyword>
<keyword evidence="10" id="KW-0804">Transcription</keyword>
<comment type="caution">
    <text evidence="15">The sequence shown here is derived from an EMBL/GenBank/DDBJ whole genome shotgun (WGS) entry which is preliminary data.</text>
</comment>
<reference evidence="15" key="1">
    <citation type="submission" date="2021-02" db="EMBL/GenBank/DDBJ databases">
        <authorList>
            <person name="Dougan E. K."/>
            <person name="Rhodes N."/>
            <person name="Thang M."/>
            <person name="Chan C."/>
        </authorList>
    </citation>
    <scope>NUCLEOTIDE SEQUENCE</scope>
</reference>
<dbReference type="AlphaFoldDB" id="A0A812RH54"/>
<evidence type="ECO:0000313" key="15">
    <source>
        <dbReference type="EMBL" id="CAE7441631.1"/>
    </source>
</evidence>
<evidence type="ECO:0000256" key="6">
    <source>
        <dbReference type="ARBA" id="ARBA00022679"/>
    </source>
</evidence>
<dbReference type="Pfam" id="PF06325">
    <property type="entry name" value="PrmA"/>
    <property type="match status" value="1"/>
</dbReference>
<evidence type="ECO:0000256" key="13">
    <source>
        <dbReference type="PROSITE-ProRule" id="PRU01015"/>
    </source>
</evidence>
<keyword evidence="5 13" id="KW-0489">Methyltransferase</keyword>
<comment type="subcellular location">
    <subcellularLocation>
        <location evidence="2">Cytoplasm</location>
    </subcellularLocation>
    <subcellularLocation>
        <location evidence="1">Nucleus</location>
    </subcellularLocation>
</comment>
<dbReference type="GO" id="GO:0032259">
    <property type="term" value="P:methylation"/>
    <property type="evidence" value="ECO:0007669"/>
    <property type="project" value="UniProtKB-KW"/>
</dbReference>
<evidence type="ECO:0000256" key="1">
    <source>
        <dbReference type="ARBA" id="ARBA00004123"/>
    </source>
</evidence>
<dbReference type="InterPro" id="IPR055135">
    <property type="entry name" value="PRMT_dom"/>
</dbReference>
<proteinExistence type="predicted"/>
<dbReference type="Pfam" id="PF22528">
    <property type="entry name" value="PRMT_C"/>
    <property type="match status" value="1"/>
</dbReference>
<evidence type="ECO:0000256" key="11">
    <source>
        <dbReference type="ARBA" id="ARBA00023242"/>
    </source>
</evidence>
<keyword evidence="16" id="KW-1185">Reference proteome</keyword>
<dbReference type="PANTHER" id="PTHR11006:SF10">
    <property type="entry name" value="HISTONE-ARGININE METHYLTRANSFERASE CARMER-RELATED"/>
    <property type="match status" value="1"/>
</dbReference>
<evidence type="ECO:0000256" key="9">
    <source>
        <dbReference type="ARBA" id="ARBA00023015"/>
    </source>
</evidence>
<evidence type="ECO:0000256" key="7">
    <source>
        <dbReference type="ARBA" id="ARBA00022691"/>
    </source>
</evidence>
<dbReference type="GO" id="GO:0070611">
    <property type="term" value="F:histone H3R2 methyltransferase activity"/>
    <property type="evidence" value="ECO:0007669"/>
    <property type="project" value="TreeGrafter"/>
</dbReference>
<dbReference type="OrthoDB" id="7848332at2759"/>
<dbReference type="InterPro" id="IPR029063">
    <property type="entry name" value="SAM-dependent_MTases_sf"/>
</dbReference>
<gene>
    <name evidence="15" type="primary">CARM1</name>
    <name evidence="15" type="ORF">SNAT2548_LOCUS24015</name>
</gene>
<evidence type="ECO:0000313" key="16">
    <source>
        <dbReference type="Proteomes" id="UP000604046"/>
    </source>
</evidence>